<name>A0ABT0PF35_9GAMM</name>
<keyword evidence="1" id="KW-1133">Transmembrane helix</keyword>
<reference evidence="2 3" key="1">
    <citation type="submission" date="2022-05" db="EMBL/GenBank/DDBJ databases">
        <authorList>
            <person name="Park J.-S."/>
        </authorList>
    </citation>
    <scope>NUCLEOTIDE SEQUENCE [LARGE SCALE GENOMIC DNA]</scope>
    <source>
        <strain evidence="2 3">2012CJ34-2</strain>
    </source>
</reference>
<accession>A0ABT0PF35</accession>
<keyword evidence="1" id="KW-0812">Transmembrane</keyword>
<evidence type="ECO:0000313" key="3">
    <source>
        <dbReference type="Proteomes" id="UP001203338"/>
    </source>
</evidence>
<organism evidence="2 3">
    <name type="scientific">Parendozoicomonas callyspongiae</name>
    <dbReference type="NCBI Taxonomy" id="2942213"/>
    <lineage>
        <taxon>Bacteria</taxon>
        <taxon>Pseudomonadati</taxon>
        <taxon>Pseudomonadota</taxon>
        <taxon>Gammaproteobacteria</taxon>
        <taxon>Oceanospirillales</taxon>
        <taxon>Endozoicomonadaceae</taxon>
        <taxon>Parendozoicomonas</taxon>
    </lineage>
</organism>
<comment type="caution">
    <text evidence="2">The sequence shown here is derived from an EMBL/GenBank/DDBJ whole genome shotgun (WGS) entry which is preliminary data.</text>
</comment>
<evidence type="ECO:0000313" key="2">
    <source>
        <dbReference type="EMBL" id="MCL6269143.1"/>
    </source>
</evidence>
<dbReference type="Proteomes" id="UP001203338">
    <property type="component" value="Unassembled WGS sequence"/>
</dbReference>
<keyword evidence="1" id="KW-0472">Membrane</keyword>
<protein>
    <submittedName>
        <fullName evidence="2">Uncharacterized protein</fullName>
    </submittedName>
</protein>
<sequence length="71" mass="8115">MVFTTALFPQFIDITEPLLPQFLILVATFMTGSFSCLLAYSVLAQRLKVRSKSILSGQVSYWLLIDEEWPE</sequence>
<keyword evidence="3" id="KW-1185">Reference proteome</keyword>
<dbReference type="EMBL" id="JAMFLX010000004">
    <property type="protein sequence ID" value="MCL6269143.1"/>
    <property type="molecule type" value="Genomic_DNA"/>
</dbReference>
<gene>
    <name evidence="2" type="ORF">M3P05_04195</name>
</gene>
<evidence type="ECO:0000256" key="1">
    <source>
        <dbReference type="SAM" id="Phobius"/>
    </source>
</evidence>
<proteinExistence type="predicted"/>
<feature type="transmembrane region" description="Helical" evidence="1">
    <location>
        <begin position="22"/>
        <end position="43"/>
    </location>
</feature>